<sequence length="72" mass="8658">MNYSFKTLWNRAFYFISPLWCLLVWIIWSTDQLQDPADKIVFISIVIPGFFAVYVSGFLIEKWHNNKQQKLK</sequence>
<dbReference type="AlphaFoldDB" id="Q3AQ30"/>
<keyword evidence="1" id="KW-1133">Transmembrane helix</keyword>
<keyword evidence="1" id="KW-0812">Transmembrane</keyword>
<feature type="transmembrane region" description="Helical" evidence="1">
    <location>
        <begin position="40"/>
        <end position="60"/>
    </location>
</feature>
<evidence type="ECO:0000256" key="1">
    <source>
        <dbReference type="SAM" id="Phobius"/>
    </source>
</evidence>
<reference evidence="2" key="1">
    <citation type="submission" date="2005-08" db="EMBL/GenBank/DDBJ databases">
        <title>Complete sequence of Chlorobium chlorochromatii CaD3.</title>
        <authorList>
            <person name="Copeland A."/>
            <person name="Lucas S."/>
            <person name="Lapidus A."/>
            <person name="Barry K."/>
            <person name="Detter J.C."/>
            <person name="Glavina T."/>
            <person name="Hammon N."/>
            <person name="Israni S."/>
            <person name="Pitluck S."/>
            <person name="Bryant D."/>
            <person name="Schmutz J."/>
            <person name="Larimer F."/>
            <person name="Land M."/>
            <person name="Kyrpides N."/>
            <person name="Ivanova N."/>
            <person name="Richardson P."/>
        </authorList>
    </citation>
    <scope>NUCLEOTIDE SEQUENCE [LARGE SCALE GENOMIC DNA]</scope>
    <source>
        <strain evidence="2">CaD3</strain>
    </source>
</reference>
<gene>
    <name evidence="2" type="ordered locus">Cag_1643</name>
</gene>
<dbReference type="eggNOG" id="ENOG502ZG5T">
    <property type="taxonomic scope" value="Bacteria"/>
</dbReference>
<name>Q3AQ30_CHLCH</name>
<organism evidence="2">
    <name type="scientific">Chlorobium chlorochromatii (strain CaD3)</name>
    <dbReference type="NCBI Taxonomy" id="340177"/>
    <lineage>
        <taxon>Bacteria</taxon>
        <taxon>Pseudomonadati</taxon>
        <taxon>Chlorobiota</taxon>
        <taxon>Chlorobiia</taxon>
        <taxon>Chlorobiales</taxon>
        <taxon>Chlorobiaceae</taxon>
        <taxon>Chlorobium/Pelodictyon group</taxon>
        <taxon>Chlorobium</taxon>
    </lineage>
</organism>
<feature type="transmembrane region" description="Helical" evidence="1">
    <location>
        <begin position="12"/>
        <end position="28"/>
    </location>
</feature>
<dbReference type="STRING" id="340177.Cag_1643"/>
<evidence type="ECO:0000313" key="2">
    <source>
        <dbReference type="EMBL" id="ABB28895.1"/>
    </source>
</evidence>
<dbReference type="EMBL" id="CP000108">
    <property type="protein sequence ID" value="ABB28895.1"/>
    <property type="molecule type" value="Genomic_DNA"/>
</dbReference>
<proteinExistence type="predicted"/>
<protein>
    <submittedName>
        <fullName evidence="2">Uncharacterized protein</fullName>
    </submittedName>
</protein>
<dbReference type="KEGG" id="cch:Cag_1643"/>
<dbReference type="OrthoDB" id="595323at2"/>
<keyword evidence="1" id="KW-0472">Membrane</keyword>
<dbReference type="HOGENOM" id="CLU_2684544_0_0_10"/>
<accession>Q3AQ30</accession>